<dbReference type="EMBL" id="BJZT01000002">
    <property type="protein sequence ID" value="GEO97757.1"/>
    <property type="molecule type" value="Genomic_DNA"/>
</dbReference>
<evidence type="ECO:0000256" key="7">
    <source>
        <dbReference type="ARBA" id="ARBA00023239"/>
    </source>
</evidence>
<dbReference type="InterPro" id="IPR007115">
    <property type="entry name" value="6-PTP_synth/QueD"/>
</dbReference>
<evidence type="ECO:0000313" key="12">
    <source>
        <dbReference type="EMBL" id="GEO97757.1"/>
    </source>
</evidence>
<dbReference type="SUPFAM" id="SSF55620">
    <property type="entry name" value="Tetrahydrobiopterin biosynthesis enzymes-like"/>
    <property type="match status" value="1"/>
</dbReference>
<dbReference type="EC" id="4.-.-.-" evidence="9"/>
<evidence type="ECO:0000256" key="6">
    <source>
        <dbReference type="ARBA" id="ARBA00022833"/>
    </source>
</evidence>
<dbReference type="NCBIfam" id="TIGR03367">
    <property type="entry name" value="queuosine_QueD"/>
    <property type="match status" value="1"/>
</dbReference>
<comment type="caution">
    <text evidence="12">The sequence shown here is derived from an EMBL/GenBank/DDBJ whole genome shotgun (WGS) entry which is preliminary data.</text>
</comment>
<dbReference type="UniPathway" id="UPA00391"/>
<evidence type="ECO:0000256" key="5">
    <source>
        <dbReference type="ARBA" id="ARBA00022723"/>
    </source>
</evidence>
<organism evidence="12 13">
    <name type="scientific">Methylobacterium haplocladii</name>
    <dbReference type="NCBI Taxonomy" id="1176176"/>
    <lineage>
        <taxon>Bacteria</taxon>
        <taxon>Pseudomonadati</taxon>
        <taxon>Pseudomonadota</taxon>
        <taxon>Alphaproteobacteria</taxon>
        <taxon>Hyphomicrobiales</taxon>
        <taxon>Methylobacteriaceae</taxon>
        <taxon>Methylobacterium</taxon>
    </lineage>
</organism>
<feature type="binding site" evidence="11">
    <location>
        <position position="28"/>
    </location>
    <ligand>
        <name>Zn(2+)</name>
        <dbReference type="ChEBI" id="CHEBI:29105"/>
    </ligand>
</feature>
<evidence type="ECO:0000313" key="13">
    <source>
        <dbReference type="Proteomes" id="UP000321258"/>
    </source>
</evidence>
<feature type="active site" description="Proton acceptor" evidence="10">
    <location>
        <position position="24"/>
    </location>
</feature>
<sequence>MKITQAFTFEAAHRLPNVPQTHRCFRMHGHSYRVELQVSGPVDHTSGWVIDFYDVESAFAPILDQLDHHCLNEIEGLDNPTAEHIAAWIWHRTKPLLPGLSSVKVMETPLSWAEYDGD</sequence>
<keyword evidence="9" id="KW-0671">Queuosine biosynthesis</keyword>
<evidence type="ECO:0000256" key="11">
    <source>
        <dbReference type="PIRSR" id="PIRSR006113-2"/>
    </source>
</evidence>
<keyword evidence="5 9" id="KW-0479">Metal-binding</keyword>
<dbReference type="AlphaFoldDB" id="A0A512IJ67"/>
<dbReference type="OrthoDB" id="9804698at2"/>
<keyword evidence="6 9" id="KW-0862">Zinc</keyword>
<comment type="catalytic activity">
    <reaction evidence="8 9">
        <text>7,8-dihydroneopterin 3'-triphosphate + H2O = 6-carboxy-5,6,7,8-tetrahydropterin + triphosphate + acetaldehyde + 2 H(+)</text>
        <dbReference type="Rhea" id="RHEA:27966"/>
        <dbReference type="ChEBI" id="CHEBI:15343"/>
        <dbReference type="ChEBI" id="CHEBI:15377"/>
        <dbReference type="ChEBI" id="CHEBI:15378"/>
        <dbReference type="ChEBI" id="CHEBI:18036"/>
        <dbReference type="ChEBI" id="CHEBI:58462"/>
        <dbReference type="ChEBI" id="CHEBI:61032"/>
        <dbReference type="EC" id="4.1.2.50"/>
    </reaction>
</comment>
<comment type="cofactor">
    <cofactor evidence="9 11">
        <name>Zn(2+)</name>
        <dbReference type="ChEBI" id="CHEBI:29105"/>
    </cofactor>
    <text evidence="9 11">Binds 1 zinc ion per subunit.</text>
</comment>
<dbReference type="GO" id="GO:0008616">
    <property type="term" value="P:tRNA queuosine(34) biosynthetic process"/>
    <property type="evidence" value="ECO:0007669"/>
    <property type="project" value="UniProtKB-KW"/>
</dbReference>
<comment type="function">
    <text evidence="1">Catalyzes the conversion of 7,8-dihydroneopterin triphosphate (H2NTP) to 6-carboxy-5,6,7,8-tetrahydropterin (CPH4) and acetaldehyde.</text>
</comment>
<comment type="pathway">
    <text evidence="2 9">Purine metabolism; 7-cyano-7-deazaguanine biosynthesis.</text>
</comment>
<dbReference type="Gene3D" id="3.30.479.10">
    <property type="entry name" value="6-pyruvoyl tetrahydropterin synthase/QueD"/>
    <property type="match status" value="1"/>
</dbReference>
<proteinExistence type="inferred from homology"/>
<comment type="similarity">
    <text evidence="3 9">Belongs to the PTPS family. QueD subfamily.</text>
</comment>
<feature type="active site" description="Charge relay system" evidence="10">
    <location>
        <position position="68"/>
    </location>
</feature>
<dbReference type="PANTHER" id="PTHR12589">
    <property type="entry name" value="PYRUVOYL TETRAHYDROBIOPTERIN SYNTHASE"/>
    <property type="match status" value="1"/>
</dbReference>
<evidence type="ECO:0000256" key="3">
    <source>
        <dbReference type="ARBA" id="ARBA00008900"/>
    </source>
</evidence>
<dbReference type="GO" id="GO:0046872">
    <property type="term" value="F:metal ion binding"/>
    <property type="evidence" value="ECO:0007669"/>
    <property type="project" value="UniProtKB-KW"/>
</dbReference>
<keyword evidence="13" id="KW-1185">Reference proteome</keyword>
<name>A0A512IJ67_9HYPH</name>
<dbReference type="RefSeq" id="WP_147076143.1">
    <property type="nucleotide sequence ID" value="NZ_BJZT01000002.1"/>
</dbReference>
<dbReference type="PANTHER" id="PTHR12589:SF7">
    <property type="entry name" value="6-PYRUVOYL TETRAHYDROBIOPTERIN SYNTHASE"/>
    <property type="match status" value="1"/>
</dbReference>
<evidence type="ECO:0000256" key="8">
    <source>
        <dbReference type="ARBA" id="ARBA00048807"/>
    </source>
</evidence>
<evidence type="ECO:0000256" key="9">
    <source>
        <dbReference type="PIRNR" id="PIRNR006113"/>
    </source>
</evidence>
<keyword evidence="7 9" id="KW-0456">Lyase</keyword>
<dbReference type="Pfam" id="PF01242">
    <property type="entry name" value="PTPS"/>
    <property type="match status" value="1"/>
</dbReference>
<dbReference type="GO" id="GO:0070497">
    <property type="term" value="F:6-carboxytetrahydropterin synthase activity"/>
    <property type="evidence" value="ECO:0007669"/>
    <property type="project" value="UniProtKB-EC"/>
</dbReference>
<evidence type="ECO:0000256" key="10">
    <source>
        <dbReference type="PIRSR" id="PIRSR006113-1"/>
    </source>
</evidence>
<feature type="binding site" evidence="11">
    <location>
        <position position="13"/>
    </location>
    <ligand>
        <name>Zn(2+)</name>
        <dbReference type="ChEBI" id="CHEBI:29105"/>
    </ligand>
</feature>
<feature type="binding site" evidence="11">
    <location>
        <position position="30"/>
    </location>
    <ligand>
        <name>Zn(2+)</name>
        <dbReference type="ChEBI" id="CHEBI:29105"/>
    </ligand>
</feature>
<protein>
    <recommendedName>
        <fullName evidence="4 9">6-carboxy-5,6,7,8-tetrahydropterin synthase</fullName>
        <ecNumber evidence="9">4.-.-.-</ecNumber>
    </recommendedName>
</protein>
<reference evidence="12 13" key="1">
    <citation type="submission" date="2019-07" db="EMBL/GenBank/DDBJ databases">
        <title>Whole genome shotgun sequence of Methylobacterium haplocladii NBRC 107714.</title>
        <authorList>
            <person name="Hosoyama A."/>
            <person name="Uohara A."/>
            <person name="Ohji S."/>
            <person name="Ichikawa N."/>
        </authorList>
    </citation>
    <scope>NUCLEOTIDE SEQUENCE [LARGE SCALE GENOMIC DNA]</scope>
    <source>
        <strain evidence="12 13">NBRC 107714</strain>
    </source>
</reference>
<dbReference type="Proteomes" id="UP000321258">
    <property type="component" value="Unassembled WGS sequence"/>
</dbReference>
<dbReference type="PIRSF" id="PIRSF006113">
    <property type="entry name" value="PTP_synth"/>
    <property type="match status" value="1"/>
</dbReference>
<evidence type="ECO:0000256" key="4">
    <source>
        <dbReference type="ARBA" id="ARBA00018141"/>
    </source>
</evidence>
<evidence type="ECO:0000256" key="2">
    <source>
        <dbReference type="ARBA" id="ARBA00005061"/>
    </source>
</evidence>
<feature type="active site" description="Charge relay system" evidence="10">
    <location>
        <position position="107"/>
    </location>
</feature>
<evidence type="ECO:0000256" key="1">
    <source>
        <dbReference type="ARBA" id="ARBA00002285"/>
    </source>
</evidence>
<dbReference type="InterPro" id="IPR038418">
    <property type="entry name" value="6-PTP_synth/QueD_sf"/>
</dbReference>
<accession>A0A512IJ67</accession>
<gene>
    <name evidence="12" type="primary">ptps</name>
    <name evidence="12" type="ORF">MHA02_01450</name>
</gene>